<accession>A0A562URG2</accession>
<keyword evidence="5" id="KW-0067">ATP-binding</keyword>
<feature type="coiled-coil region" evidence="6">
    <location>
        <begin position="502"/>
        <end position="529"/>
    </location>
</feature>
<evidence type="ECO:0000256" key="3">
    <source>
        <dbReference type="ARBA" id="ARBA00022801"/>
    </source>
</evidence>
<keyword evidence="2" id="KW-0547">Nucleotide-binding</keyword>
<name>A0A562URG2_9ACTN</name>
<evidence type="ECO:0000256" key="6">
    <source>
        <dbReference type="SAM" id="Coils"/>
    </source>
</evidence>
<dbReference type="GO" id="GO:0005524">
    <property type="term" value="F:ATP binding"/>
    <property type="evidence" value="ECO:0007669"/>
    <property type="project" value="UniProtKB-KW"/>
</dbReference>
<dbReference type="InterPro" id="IPR027417">
    <property type="entry name" value="P-loop_NTPase"/>
</dbReference>
<evidence type="ECO:0000313" key="10">
    <source>
        <dbReference type="Proteomes" id="UP000321617"/>
    </source>
</evidence>
<dbReference type="InterPro" id="IPR041679">
    <property type="entry name" value="DNA2/NAM7-like_C"/>
</dbReference>
<dbReference type="GO" id="GO:0016787">
    <property type="term" value="F:hydrolase activity"/>
    <property type="evidence" value="ECO:0007669"/>
    <property type="project" value="UniProtKB-KW"/>
</dbReference>
<dbReference type="SUPFAM" id="SSF56024">
    <property type="entry name" value="Phospholipase D/nuclease"/>
    <property type="match status" value="1"/>
</dbReference>
<comment type="similarity">
    <text evidence="1">Belongs to the DNA2/NAM7 helicase family.</text>
</comment>
<evidence type="ECO:0000313" key="9">
    <source>
        <dbReference type="EMBL" id="TWJ08197.1"/>
    </source>
</evidence>
<dbReference type="Pfam" id="PF13087">
    <property type="entry name" value="AAA_12"/>
    <property type="match status" value="1"/>
</dbReference>
<dbReference type="PANTHER" id="PTHR43788">
    <property type="entry name" value="DNA2/NAM7 HELICASE FAMILY MEMBER"/>
    <property type="match status" value="1"/>
</dbReference>
<evidence type="ECO:0000256" key="1">
    <source>
        <dbReference type="ARBA" id="ARBA00007913"/>
    </source>
</evidence>
<feature type="coiled-coil region" evidence="6">
    <location>
        <begin position="302"/>
        <end position="329"/>
    </location>
</feature>
<evidence type="ECO:0000256" key="7">
    <source>
        <dbReference type="SAM" id="MobiDB-lite"/>
    </source>
</evidence>
<protein>
    <submittedName>
        <fullName evidence="9">Superfamily I DNA and/or RNA helicase</fullName>
    </submittedName>
</protein>
<dbReference type="SUPFAM" id="SSF52540">
    <property type="entry name" value="P-loop containing nucleoside triphosphate hydrolases"/>
    <property type="match status" value="1"/>
</dbReference>
<dbReference type="InterPro" id="IPR025202">
    <property type="entry name" value="PLD-like_dom"/>
</dbReference>
<evidence type="ECO:0000256" key="5">
    <source>
        <dbReference type="ARBA" id="ARBA00022840"/>
    </source>
</evidence>
<keyword evidence="3" id="KW-0378">Hydrolase</keyword>
<reference evidence="9 10" key="1">
    <citation type="journal article" date="2013" name="Stand. Genomic Sci.">
        <title>Genomic Encyclopedia of Type Strains, Phase I: The one thousand microbial genomes (KMG-I) project.</title>
        <authorList>
            <person name="Kyrpides N.C."/>
            <person name="Woyke T."/>
            <person name="Eisen J.A."/>
            <person name="Garrity G."/>
            <person name="Lilburn T.G."/>
            <person name="Beck B.J."/>
            <person name="Whitman W.B."/>
            <person name="Hugenholtz P."/>
            <person name="Klenk H.P."/>
        </authorList>
    </citation>
    <scope>NUCLEOTIDE SEQUENCE [LARGE SCALE GENOMIC DNA]</scope>
    <source>
        <strain evidence="9 10">DSM 45044</strain>
    </source>
</reference>
<feature type="region of interest" description="Disordered" evidence="7">
    <location>
        <begin position="407"/>
        <end position="429"/>
    </location>
</feature>
<dbReference type="GO" id="GO:0006793">
    <property type="term" value="P:phosphorus metabolic process"/>
    <property type="evidence" value="ECO:0007669"/>
    <property type="project" value="UniProtKB-ARBA"/>
</dbReference>
<dbReference type="AlphaFoldDB" id="A0A562URG2"/>
<keyword evidence="10" id="KW-1185">Reference proteome</keyword>
<dbReference type="OrthoDB" id="9757917at2"/>
<sequence>MTMPRSKWLTDLTTAAGRAVELAENIKAGAGDYVAVGAVQPADDRGRGWYRYSKPASRVRLEQLENAVLAYRAGPQDKSHPVTASEVDNGVLYVKTGITTPSDSQYLFVERYDRRKQLEGRRDGLAGLPGGSLAERFGEHRLDPIPLQPTDNTRVSREQSAAFRACCAPGLQVVWGPPGTGKTHVIAEALAHLMASGHSVLLVSNTNIAVDNAIAKLVTLNRPPSGRVVRIGTPAIPEIARNPDVSLTALIQARQADVQRRIDECEEGLKRLQNDPRQSALTDAVRRVEDFGEQRYRAAADRAENRRRLQSVKSELDALEHRERDLDSALGQIIASAVMAEWAVLRAAELAQLAEVSRLGDHLQELSSLPLVHRWRQRRLARRVRSLHIEQEARRIEATRRREDFETEEVERYRGLAEPPSVTADDDPAELRRRRDTLDEDRNTLTQTLSELARHIATVRRRASDAQAKPMPVTGDEELLRKADAAGIPQLLQRLPELRRAAGTWRQELDAATRRYEELTKLAAKQRREIGPKIIAEAQVVATTLALLAMNPAVRTKAYDFVIVDEAGACLIPDLALAVGIAGKGAVLVGDYLQNGPILDDAERRDPFTAEHFSGDCFKVFGITDPRTARGVSGCAVLTEQRRFGRTVTELVNRVAYRGVLEAMSDTGGEIVVIDTEDLGSNLAGIERVGKFKGSWPIGALIAQALAEHHHLGAERESVGVVVPYKEQVRATTEFLEQSPVGPAVEVGTSHTFQGREFDIVLFDMVEDGRGQFASFESGAGDFHLSTLRLFNVAVTRARRRTYLLADTAAFRAAKSGPLAEILRLHHEHKVIRVAARELLGVGSSGEPPALGTPARDVYDALSSYVKLIDIYDQVTGIDPILHRIDHAKTAVWMWSPWIGQYQRLQDALIAAHGRGVAVNVVTLPERELTQKTLASLHHFEGRFKGRIIHMQHMHQKIVVVDDRHCFVGSQNLLSVAEGERDRRKEVMLEIDSGPMAAMLLKHERSTDLLKDVNCPKCGKTMRCVNIMSRDKKRVWLWRCAVGSGACNGEMAFTDAPRPHLRGRSPAWNR</sequence>
<dbReference type="InterPro" id="IPR047187">
    <property type="entry name" value="SF1_C_Upf1"/>
</dbReference>
<gene>
    <name evidence="9" type="ORF">LX16_4418</name>
</gene>
<comment type="caution">
    <text evidence="9">The sequence shown here is derived from an EMBL/GenBank/DDBJ whole genome shotgun (WGS) entry which is preliminary data.</text>
</comment>
<dbReference type="InterPro" id="IPR001736">
    <property type="entry name" value="PLipase_D/transphosphatidylase"/>
</dbReference>
<dbReference type="InterPro" id="IPR050534">
    <property type="entry name" value="Coronavir_polyprotein_1ab"/>
</dbReference>
<proteinExistence type="inferred from homology"/>
<dbReference type="Proteomes" id="UP000321617">
    <property type="component" value="Unassembled WGS sequence"/>
</dbReference>
<evidence type="ECO:0000259" key="8">
    <source>
        <dbReference type="PROSITE" id="PS50035"/>
    </source>
</evidence>
<dbReference type="PROSITE" id="PS50035">
    <property type="entry name" value="PLD"/>
    <property type="match status" value="1"/>
</dbReference>
<dbReference type="Gene3D" id="3.40.50.300">
    <property type="entry name" value="P-loop containing nucleotide triphosphate hydrolases"/>
    <property type="match status" value="3"/>
</dbReference>
<keyword evidence="6" id="KW-0175">Coiled coil</keyword>
<dbReference type="Pfam" id="PF13086">
    <property type="entry name" value="AAA_11"/>
    <property type="match status" value="1"/>
</dbReference>
<dbReference type="RefSeq" id="WP_147142470.1">
    <property type="nucleotide sequence ID" value="NZ_BAABIJ010000004.1"/>
</dbReference>
<dbReference type="Pfam" id="PF13091">
    <property type="entry name" value="PLDc_2"/>
    <property type="match status" value="1"/>
</dbReference>
<evidence type="ECO:0000256" key="4">
    <source>
        <dbReference type="ARBA" id="ARBA00022806"/>
    </source>
</evidence>
<feature type="domain" description="PLD phosphodiesterase" evidence="8">
    <location>
        <begin position="950"/>
        <end position="977"/>
    </location>
</feature>
<organism evidence="9 10">
    <name type="scientific">Stackebrandtia albiflava</name>
    <dbReference type="NCBI Taxonomy" id="406432"/>
    <lineage>
        <taxon>Bacteria</taxon>
        <taxon>Bacillati</taxon>
        <taxon>Actinomycetota</taxon>
        <taxon>Actinomycetes</taxon>
        <taxon>Glycomycetales</taxon>
        <taxon>Glycomycetaceae</taxon>
        <taxon>Stackebrandtia</taxon>
    </lineage>
</organism>
<dbReference type="Gene3D" id="3.30.870.10">
    <property type="entry name" value="Endonuclease Chain A"/>
    <property type="match status" value="1"/>
</dbReference>
<evidence type="ECO:0000256" key="2">
    <source>
        <dbReference type="ARBA" id="ARBA00022741"/>
    </source>
</evidence>
<dbReference type="PANTHER" id="PTHR43788:SF8">
    <property type="entry name" value="DNA-BINDING PROTEIN SMUBP-2"/>
    <property type="match status" value="1"/>
</dbReference>
<dbReference type="GO" id="GO:0043139">
    <property type="term" value="F:5'-3' DNA helicase activity"/>
    <property type="evidence" value="ECO:0007669"/>
    <property type="project" value="TreeGrafter"/>
</dbReference>
<dbReference type="CDD" id="cd18808">
    <property type="entry name" value="SF1_C_Upf1"/>
    <property type="match status" value="1"/>
</dbReference>
<dbReference type="EMBL" id="VLLL01000008">
    <property type="protein sequence ID" value="TWJ08197.1"/>
    <property type="molecule type" value="Genomic_DNA"/>
</dbReference>
<keyword evidence="4 9" id="KW-0347">Helicase</keyword>
<dbReference type="InterPro" id="IPR041677">
    <property type="entry name" value="DNA2/NAM7_AAA_11"/>
</dbReference>